<dbReference type="InterPro" id="IPR024079">
    <property type="entry name" value="MetalloPept_cat_dom_sf"/>
</dbReference>
<comment type="similarity">
    <text evidence="1">Belongs to the peptidase S33 family.</text>
</comment>
<comment type="caution">
    <text evidence="6">The sequence shown here is derived from an EMBL/GenBank/DDBJ whole genome shotgun (WGS) entry which is preliminary data.</text>
</comment>
<feature type="region of interest" description="Disordered" evidence="3">
    <location>
        <begin position="46"/>
        <end position="89"/>
    </location>
</feature>
<dbReference type="Pfam" id="PF08386">
    <property type="entry name" value="Abhydrolase_4"/>
    <property type="match status" value="1"/>
</dbReference>
<dbReference type="PANTHER" id="PTHR43248">
    <property type="entry name" value="2-SUCCINYL-6-HYDROXY-2,4-CYCLOHEXADIENE-1-CARBOXYLATE SYNTHASE"/>
    <property type="match status" value="1"/>
</dbReference>
<dbReference type="Proteomes" id="UP000777438">
    <property type="component" value="Unassembled WGS sequence"/>
</dbReference>
<keyword evidence="2 6" id="KW-0378">Hydrolase</keyword>
<dbReference type="AlphaFoldDB" id="A0A9P8W8E3"/>
<evidence type="ECO:0000256" key="1">
    <source>
        <dbReference type="ARBA" id="ARBA00010088"/>
    </source>
</evidence>
<evidence type="ECO:0000256" key="3">
    <source>
        <dbReference type="SAM" id="MobiDB-lite"/>
    </source>
</evidence>
<feature type="domain" description="Peptidase S33 tripeptidyl aminopeptidase-like C-terminal" evidence="5">
    <location>
        <begin position="449"/>
        <end position="551"/>
    </location>
</feature>
<dbReference type="Gene3D" id="3.40.390.10">
    <property type="entry name" value="Collagenase (Catalytic Domain)"/>
    <property type="match status" value="1"/>
</dbReference>
<dbReference type="EMBL" id="JAGPYM010000006">
    <property type="protein sequence ID" value="KAH6893121.1"/>
    <property type="molecule type" value="Genomic_DNA"/>
</dbReference>
<evidence type="ECO:0000313" key="7">
    <source>
        <dbReference type="Proteomes" id="UP000777438"/>
    </source>
</evidence>
<dbReference type="InterPro" id="IPR013595">
    <property type="entry name" value="Pept_S33_TAP-like_C"/>
</dbReference>
<evidence type="ECO:0000256" key="2">
    <source>
        <dbReference type="ARBA" id="ARBA00022801"/>
    </source>
</evidence>
<evidence type="ECO:0000259" key="5">
    <source>
        <dbReference type="Pfam" id="PF08386"/>
    </source>
</evidence>
<organism evidence="6 7">
    <name type="scientific">Thelonectria olida</name>
    <dbReference type="NCBI Taxonomy" id="1576542"/>
    <lineage>
        <taxon>Eukaryota</taxon>
        <taxon>Fungi</taxon>
        <taxon>Dikarya</taxon>
        <taxon>Ascomycota</taxon>
        <taxon>Pezizomycotina</taxon>
        <taxon>Sordariomycetes</taxon>
        <taxon>Hypocreomycetidae</taxon>
        <taxon>Hypocreales</taxon>
        <taxon>Nectriaceae</taxon>
        <taxon>Thelonectria</taxon>
    </lineage>
</organism>
<dbReference type="SUPFAM" id="SSF53474">
    <property type="entry name" value="alpha/beta-Hydrolases"/>
    <property type="match status" value="1"/>
</dbReference>
<proteinExistence type="inferred from homology"/>
<dbReference type="InterPro" id="IPR051601">
    <property type="entry name" value="Serine_prot/Carboxylest_S33"/>
</dbReference>
<reference evidence="6 7" key="1">
    <citation type="journal article" date="2021" name="Nat. Commun.">
        <title>Genetic determinants of endophytism in the Arabidopsis root mycobiome.</title>
        <authorList>
            <person name="Mesny F."/>
            <person name="Miyauchi S."/>
            <person name="Thiergart T."/>
            <person name="Pickel B."/>
            <person name="Atanasova L."/>
            <person name="Karlsson M."/>
            <person name="Huettel B."/>
            <person name="Barry K.W."/>
            <person name="Haridas S."/>
            <person name="Chen C."/>
            <person name="Bauer D."/>
            <person name="Andreopoulos W."/>
            <person name="Pangilinan J."/>
            <person name="LaButti K."/>
            <person name="Riley R."/>
            <person name="Lipzen A."/>
            <person name="Clum A."/>
            <person name="Drula E."/>
            <person name="Henrissat B."/>
            <person name="Kohler A."/>
            <person name="Grigoriev I.V."/>
            <person name="Martin F.M."/>
            <person name="Hacquard S."/>
        </authorList>
    </citation>
    <scope>NUCLEOTIDE SEQUENCE [LARGE SCALE GENOMIC DNA]</scope>
    <source>
        <strain evidence="6 7">MPI-CAGE-CH-0241</strain>
    </source>
</reference>
<name>A0A9P8W8E3_9HYPO</name>
<dbReference type="InterPro" id="IPR000073">
    <property type="entry name" value="AB_hydrolase_1"/>
</dbReference>
<sequence length="577" mass="63629">MAQLVSQGDIADNAHGVTDILALDPKKTLENADNYELFATHADADHECEPINPGRSNWGKDDPQYRAPSPGEPDGPSDHDSPDHGPSKIPWAPCSWANLPAVGDSTDCATLNVPLDYTSPGSNSSIDLQLLRLKATNTPVKGSILFNPGGPGNTAVDWIANRGSTLLKILGGHFNIIGFDPRLRLPQFNSWPELQRHWDGYGKFADSCFKHLNDRGRFIGTAFTARDMLAIVDALEEDGKLWYWGISYGTVLGQVFAAMFPDRVGRLLLDANLLAEDYLVSGASGSPRDAEKSLNHLLSECFKAGPKSCALAGYSKTAQDVRRDLENLFTELINADKVSPEWHLNPGEFPRGGVSVLGKLKDLIFKRLYVHWKWEDAADILLSALEGNWRQALRLNDDDDDTASALSGKLWNRDEDSFHGIACSDSYLRAEAPEDVYSLLQAHMAQSSFADAIAPNRLLCSRWKLDAAEKVNTSLLRNVNTSFPILFANGEYDPVTPLSHAWEASARFRGSRVLVHTGVGHGVTGHTSDCTNQAIREYFEDGKLPDVDTVCEPNRPVFEPQDQNQLQYNLKWAGEFI</sequence>
<dbReference type="OrthoDB" id="425534at2759"/>
<dbReference type="InterPro" id="IPR029058">
    <property type="entry name" value="AB_hydrolase_fold"/>
</dbReference>
<evidence type="ECO:0000259" key="4">
    <source>
        <dbReference type="Pfam" id="PF00561"/>
    </source>
</evidence>
<accession>A0A9P8W8E3</accession>
<dbReference type="Gene3D" id="3.40.50.1820">
    <property type="entry name" value="alpha/beta hydrolase"/>
    <property type="match status" value="1"/>
</dbReference>
<dbReference type="PANTHER" id="PTHR43248:SF25">
    <property type="entry name" value="AB HYDROLASE-1 DOMAIN-CONTAINING PROTEIN-RELATED"/>
    <property type="match status" value="1"/>
</dbReference>
<evidence type="ECO:0000313" key="6">
    <source>
        <dbReference type="EMBL" id="KAH6893121.1"/>
    </source>
</evidence>
<protein>
    <submittedName>
        <fullName evidence="6">Alpha/Beta hydrolase protein</fullName>
    </submittedName>
</protein>
<feature type="domain" description="AB hydrolase-1" evidence="4">
    <location>
        <begin position="144"/>
        <end position="272"/>
    </location>
</feature>
<gene>
    <name evidence="6" type="ORF">B0T10DRAFT_399588</name>
</gene>
<feature type="compositionally biased region" description="Basic and acidic residues" evidence="3">
    <location>
        <begin position="76"/>
        <end position="86"/>
    </location>
</feature>
<dbReference type="GO" id="GO:0008237">
    <property type="term" value="F:metallopeptidase activity"/>
    <property type="evidence" value="ECO:0007669"/>
    <property type="project" value="InterPro"/>
</dbReference>
<keyword evidence="7" id="KW-1185">Reference proteome</keyword>
<dbReference type="Pfam" id="PF00561">
    <property type="entry name" value="Abhydrolase_1"/>
    <property type="match status" value="1"/>
</dbReference>